<dbReference type="Proteomes" id="UP000740557">
    <property type="component" value="Unassembled WGS sequence"/>
</dbReference>
<feature type="transmembrane region" description="Helical" evidence="1">
    <location>
        <begin position="20"/>
        <end position="39"/>
    </location>
</feature>
<reference evidence="2" key="1">
    <citation type="submission" date="2020-04" db="EMBL/GenBank/DDBJ databases">
        <authorList>
            <person name="Zhang T."/>
        </authorList>
    </citation>
    <scope>NUCLEOTIDE SEQUENCE</scope>
    <source>
        <strain evidence="2">HKST-UBA79</strain>
    </source>
</reference>
<dbReference type="EMBL" id="JAGQNX010000020">
    <property type="protein sequence ID" value="MCA9308017.1"/>
    <property type="molecule type" value="Genomic_DNA"/>
</dbReference>
<keyword evidence="1" id="KW-0472">Membrane</keyword>
<dbReference type="AlphaFoldDB" id="A0A955EB14"/>
<name>A0A955EB14_UNCKA</name>
<evidence type="ECO:0000313" key="2">
    <source>
        <dbReference type="EMBL" id="MCA9308017.1"/>
    </source>
</evidence>
<sequence>MRNKVLTTKLNNKGVTIVEMLIYLGLLSILLVVFTELLVSTLDLRQEVDTVSSLEQDTAFIVSRISYDLKRADAITFPANGGNLGNRLTLTIGGTTYQYDLSGTNLQLADATGTHNVNGNQTQISNLNILRLGNSAAHDAIQLSFTLTTVGQVRGEQRQIDISTTIGTR</sequence>
<evidence type="ECO:0008006" key="4">
    <source>
        <dbReference type="Google" id="ProtNLM"/>
    </source>
</evidence>
<reference evidence="2" key="2">
    <citation type="journal article" date="2021" name="Microbiome">
        <title>Successional dynamics and alternative stable states in a saline activated sludge microbial community over 9 years.</title>
        <authorList>
            <person name="Wang Y."/>
            <person name="Ye J."/>
            <person name="Ju F."/>
            <person name="Liu L."/>
            <person name="Boyd J.A."/>
            <person name="Deng Y."/>
            <person name="Parks D.H."/>
            <person name="Jiang X."/>
            <person name="Yin X."/>
            <person name="Woodcroft B.J."/>
            <person name="Tyson G.W."/>
            <person name="Hugenholtz P."/>
            <person name="Polz M.F."/>
            <person name="Zhang T."/>
        </authorList>
    </citation>
    <scope>NUCLEOTIDE SEQUENCE</scope>
    <source>
        <strain evidence="2">HKST-UBA79</strain>
    </source>
</reference>
<evidence type="ECO:0000256" key="1">
    <source>
        <dbReference type="SAM" id="Phobius"/>
    </source>
</evidence>
<proteinExistence type="predicted"/>
<keyword evidence="1" id="KW-0812">Transmembrane</keyword>
<protein>
    <recommendedName>
        <fullName evidence="4">Prepilin-type N-terminal cleavage/methylation domain-containing protein</fullName>
    </recommendedName>
</protein>
<gene>
    <name evidence="2" type="ORF">KC980_00745</name>
</gene>
<evidence type="ECO:0000313" key="3">
    <source>
        <dbReference type="Proteomes" id="UP000740557"/>
    </source>
</evidence>
<organism evidence="2 3">
    <name type="scientific">candidate division WWE3 bacterium</name>
    <dbReference type="NCBI Taxonomy" id="2053526"/>
    <lineage>
        <taxon>Bacteria</taxon>
        <taxon>Katanobacteria</taxon>
    </lineage>
</organism>
<comment type="caution">
    <text evidence="2">The sequence shown here is derived from an EMBL/GenBank/DDBJ whole genome shotgun (WGS) entry which is preliminary data.</text>
</comment>
<keyword evidence="1" id="KW-1133">Transmembrane helix</keyword>
<accession>A0A955EB14</accession>